<organism evidence="5">
    <name type="scientific">marine metagenome</name>
    <dbReference type="NCBI Taxonomy" id="408172"/>
    <lineage>
        <taxon>unclassified sequences</taxon>
        <taxon>metagenomes</taxon>
        <taxon>ecological metagenomes</taxon>
    </lineage>
</organism>
<evidence type="ECO:0000313" key="5">
    <source>
        <dbReference type="EMBL" id="SUZ97241.1"/>
    </source>
</evidence>
<reference evidence="5" key="1">
    <citation type="submission" date="2018-05" db="EMBL/GenBank/DDBJ databases">
        <authorList>
            <person name="Lanie J.A."/>
            <person name="Ng W.-L."/>
            <person name="Kazmierczak K.M."/>
            <person name="Andrzejewski T.M."/>
            <person name="Davidsen T.M."/>
            <person name="Wayne K.J."/>
            <person name="Tettelin H."/>
            <person name="Glass J.I."/>
            <person name="Rusch D."/>
            <person name="Podicherti R."/>
            <person name="Tsui H.-C.T."/>
            <person name="Winkler M.E."/>
        </authorList>
    </citation>
    <scope>NUCLEOTIDE SEQUENCE</scope>
</reference>
<evidence type="ECO:0000256" key="2">
    <source>
        <dbReference type="ARBA" id="ARBA00022845"/>
    </source>
</evidence>
<dbReference type="EMBL" id="UINC01002490">
    <property type="protein sequence ID" value="SUZ97241.1"/>
    <property type="molecule type" value="Genomic_DNA"/>
</dbReference>
<name>A0A381S1K9_9ZZZZ</name>
<sequence length="85" mass="9590">MEEIPNREQNLRIHLDRKVGGKVLTVIRGYRGTSERLKELGKYLRSSCSTGGSVKNNEILIQGNFREKVRDLLQTKGYQAKLSGG</sequence>
<dbReference type="PIRSF" id="PIRSF037511">
    <property type="entry name" value="Transl_init_SUI1_pro"/>
    <property type="match status" value="1"/>
</dbReference>
<accession>A0A381S1K9</accession>
<protein>
    <recommendedName>
        <fullName evidence="4">SUI1 domain-containing protein</fullName>
    </recommendedName>
</protein>
<dbReference type="GO" id="GO:0002188">
    <property type="term" value="P:translation reinitiation"/>
    <property type="evidence" value="ECO:0007669"/>
    <property type="project" value="TreeGrafter"/>
</dbReference>
<dbReference type="Gene3D" id="3.30.780.10">
    <property type="entry name" value="SUI1-like domain"/>
    <property type="match status" value="1"/>
</dbReference>
<keyword evidence="2" id="KW-0810">Translation regulation</keyword>
<dbReference type="GO" id="GO:0006417">
    <property type="term" value="P:regulation of translation"/>
    <property type="evidence" value="ECO:0007669"/>
    <property type="project" value="UniProtKB-KW"/>
</dbReference>
<keyword evidence="3" id="KW-0648">Protein biosynthesis</keyword>
<evidence type="ECO:0000256" key="1">
    <source>
        <dbReference type="ARBA" id="ARBA00005422"/>
    </source>
</evidence>
<dbReference type="SUPFAM" id="SSF55159">
    <property type="entry name" value="eIF1-like"/>
    <property type="match status" value="1"/>
</dbReference>
<dbReference type="Pfam" id="PF01253">
    <property type="entry name" value="SUI1"/>
    <property type="match status" value="1"/>
</dbReference>
<dbReference type="PROSITE" id="PS50296">
    <property type="entry name" value="SUI1"/>
    <property type="match status" value="1"/>
</dbReference>
<dbReference type="GO" id="GO:0003743">
    <property type="term" value="F:translation initiation factor activity"/>
    <property type="evidence" value="ECO:0007669"/>
    <property type="project" value="InterPro"/>
</dbReference>
<evidence type="ECO:0000256" key="3">
    <source>
        <dbReference type="ARBA" id="ARBA00022917"/>
    </source>
</evidence>
<dbReference type="InterPro" id="IPR036877">
    <property type="entry name" value="SUI1_dom_sf"/>
</dbReference>
<proteinExistence type="inferred from homology"/>
<dbReference type="GO" id="GO:0001731">
    <property type="term" value="P:formation of translation preinitiation complex"/>
    <property type="evidence" value="ECO:0007669"/>
    <property type="project" value="TreeGrafter"/>
</dbReference>
<dbReference type="CDD" id="cd11567">
    <property type="entry name" value="YciH_like"/>
    <property type="match status" value="1"/>
</dbReference>
<dbReference type="InterPro" id="IPR005872">
    <property type="entry name" value="SUI1_arc_bac"/>
</dbReference>
<dbReference type="AlphaFoldDB" id="A0A381S1K9"/>
<evidence type="ECO:0000259" key="4">
    <source>
        <dbReference type="PROSITE" id="PS50296"/>
    </source>
</evidence>
<dbReference type="PANTHER" id="PTHR12789">
    <property type="entry name" value="DENSITY-REGULATED PROTEIN HOMOLOG"/>
    <property type="match status" value="1"/>
</dbReference>
<dbReference type="GO" id="GO:0003729">
    <property type="term" value="F:mRNA binding"/>
    <property type="evidence" value="ECO:0007669"/>
    <property type="project" value="TreeGrafter"/>
</dbReference>
<gene>
    <name evidence="5" type="ORF">METZ01_LOCUS50095</name>
</gene>
<dbReference type="InterPro" id="IPR050318">
    <property type="entry name" value="DENR/SUI1_TIF"/>
</dbReference>
<dbReference type="InterPro" id="IPR001950">
    <property type="entry name" value="SUI1"/>
</dbReference>
<dbReference type="PANTHER" id="PTHR12789:SF0">
    <property type="entry name" value="DENSITY-REGULATED PROTEIN"/>
    <property type="match status" value="1"/>
</dbReference>
<feature type="domain" description="SUI1" evidence="4">
    <location>
        <begin position="11"/>
        <end position="77"/>
    </location>
</feature>
<comment type="similarity">
    <text evidence="1">Belongs to the SUI1 family.</text>
</comment>